<organism evidence="9">
    <name type="scientific">Soboliphyme baturini</name>
    <dbReference type="NCBI Taxonomy" id="241478"/>
    <lineage>
        <taxon>Eukaryota</taxon>
        <taxon>Metazoa</taxon>
        <taxon>Ecdysozoa</taxon>
        <taxon>Nematoda</taxon>
        <taxon>Enoplea</taxon>
        <taxon>Dorylaimia</taxon>
        <taxon>Dioctophymatida</taxon>
        <taxon>Dioctophymatoidea</taxon>
        <taxon>Soboliphymatidae</taxon>
        <taxon>Soboliphyme</taxon>
    </lineage>
</organism>
<keyword evidence="2 5" id="KW-0812">Transmembrane</keyword>
<name>A0A183IYT7_9BILA</name>
<dbReference type="AlphaFoldDB" id="A0A183IYT7"/>
<comment type="subcellular location">
    <subcellularLocation>
        <location evidence="1">Membrane</location>
        <topology evidence="1">Multi-pass membrane protein</topology>
    </subcellularLocation>
</comment>
<feature type="domain" description="TRC8-like N-terminal" evidence="6">
    <location>
        <begin position="89"/>
        <end position="433"/>
    </location>
</feature>
<reference evidence="7 8" key="2">
    <citation type="submission" date="2018-11" db="EMBL/GenBank/DDBJ databases">
        <authorList>
            <consortium name="Pathogen Informatics"/>
        </authorList>
    </citation>
    <scope>NUCLEOTIDE SEQUENCE [LARGE SCALE GENOMIC DNA]</scope>
</reference>
<dbReference type="Pfam" id="PF13705">
    <property type="entry name" value="TRC8_N"/>
    <property type="match status" value="1"/>
</dbReference>
<keyword evidence="4 5" id="KW-0472">Membrane</keyword>
<feature type="transmembrane region" description="Helical" evidence="5">
    <location>
        <begin position="269"/>
        <end position="288"/>
    </location>
</feature>
<feature type="transmembrane region" description="Helical" evidence="5">
    <location>
        <begin position="47"/>
        <end position="68"/>
    </location>
</feature>
<gene>
    <name evidence="7" type="ORF">SBAD_LOCUS8785</name>
</gene>
<reference evidence="9" key="1">
    <citation type="submission" date="2016-06" db="UniProtKB">
        <authorList>
            <consortium name="WormBaseParasite"/>
        </authorList>
    </citation>
    <scope>IDENTIFICATION</scope>
</reference>
<feature type="transmembrane region" description="Helical" evidence="5">
    <location>
        <begin position="308"/>
        <end position="330"/>
    </location>
</feature>
<sequence length="675" mass="77445">MVPMSFSLLNPVQLTEVLQRLQPFSLVVLSMTLLCLDIHAFIEGKHYFVKFFVFSFLFFYGICAGAVYSKRRSHVTFDVFGTDRAVTLYVMFLIFEICLLFTYIPRLLMAIFKAIVAVRDFIKNYGLYSFCQVHWQRLRIPFLFGVFCCTRTATLLGATVFDGKRLVVSETLSGLTEDDYYWVASVSGPYWCLFRYLLVRNCETLTALIGVSSIWSRFAGIVSAIFKKLVNDNDVDNDNWAPSTGILFLFLCIQTGVTSLSPELRIAKIYRNFWLLFMTLTHIFHGVLDKMLMRATATGFYRFRRHAVCYFAYLLILFVPVIFLTKVWPYDLYNPWLISVAIFAVELLEKLLITLAVYLVSLADGLQFSFLSAVDDVIFCIRCIGSVVEFVSGILLFVNGVWIFLFEYGGWLRALMLGVHAYSNLWLVANNGWKSLKRRRTARSQFSVIADASSEQIVAFDGICASISMKKLSIQYQQSQYLRFHWLFPQVCLFFRLNSIYAASVKSGWMDAGEEEKDGPQYPARPWDWPETAGRHPKDEGLLRISGCTRPPKRNKPDLSKCTDNCRSLSSNEHISHFVLEINRNSCDVLGVCETRRKSELNATWVDGNTFLLNKREEQRNIAGIGFLVNKKWSLRILSCRFRSPRVDVPLQRLNSNKTLNIIQVYAPTTASDDD</sequence>
<protein>
    <submittedName>
        <fullName evidence="9">TRC8_N domain-containing protein</fullName>
    </submittedName>
</protein>
<dbReference type="EMBL" id="UZAM01011968">
    <property type="protein sequence ID" value="VDP19275.1"/>
    <property type="molecule type" value="Genomic_DNA"/>
</dbReference>
<keyword evidence="8" id="KW-1185">Reference proteome</keyword>
<dbReference type="InterPro" id="IPR036691">
    <property type="entry name" value="Endo/exonu/phosph_ase_sf"/>
</dbReference>
<dbReference type="Proteomes" id="UP000270296">
    <property type="component" value="Unassembled WGS sequence"/>
</dbReference>
<feature type="transmembrane region" description="Helical" evidence="5">
    <location>
        <begin position="180"/>
        <end position="198"/>
    </location>
</feature>
<evidence type="ECO:0000256" key="5">
    <source>
        <dbReference type="SAM" id="Phobius"/>
    </source>
</evidence>
<feature type="transmembrane region" description="Helical" evidence="5">
    <location>
        <begin position="88"/>
        <end position="118"/>
    </location>
</feature>
<evidence type="ECO:0000256" key="3">
    <source>
        <dbReference type="ARBA" id="ARBA00022989"/>
    </source>
</evidence>
<evidence type="ECO:0000259" key="6">
    <source>
        <dbReference type="Pfam" id="PF13705"/>
    </source>
</evidence>
<dbReference type="Gene3D" id="3.60.10.10">
    <property type="entry name" value="Endonuclease/exonuclease/phosphatase"/>
    <property type="match status" value="1"/>
</dbReference>
<evidence type="ECO:0000256" key="1">
    <source>
        <dbReference type="ARBA" id="ARBA00004141"/>
    </source>
</evidence>
<dbReference type="InterPro" id="IPR025754">
    <property type="entry name" value="TRC8_N_dom"/>
</dbReference>
<feature type="transmembrane region" description="Helical" evidence="5">
    <location>
        <begin position="205"/>
        <end position="226"/>
    </location>
</feature>
<feature type="transmembrane region" description="Helical" evidence="5">
    <location>
        <begin position="336"/>
        <end position="359"/>
    </location>
</feature>
<feature type="transmembrane region" description="Helical" evidence="5">
    <location>
        <begin position="20"/>
        <end position="40"/>
    </location>
</feature>
<feature type="transmembrane region" description="Helical" evidence="5">
    <location>
        <begin position="379"/>
        <end position="405"/>
    </location>
</feature>
<feature type="transmembrane region" description="Helical" evidence="5">
    <location>
        <begin position="138"/>
        <end position="160"/>
    </location>
</feature>
<evidence type="ECO:0000256" key="4">
    <source>
        <dbReference type="ARBA" id="ARBA00023136"/>
    </source>
</evidence>
<evidence type="ECO:0000313" key="9">
    <source>
        <dbReference type="WBParaSite" id="SBAD_0000910501-mRNA-1"/>
    </source>
</evidence>
<keyword evidence="3 5" id="KW-1133">Transmembrane helix</keyword>
<evidence type="ECO:0000313" key="8">
    <source>
        <dbReference type="Proteomes" id="UP000270296"/>
    </source>
</evidence>
<proteinExistence type="predicted"/>
<dbReference type="WBParaSite" id="SBAD_0000910501-mRNA-1">
    <property type="protein sequence ID" value="SBAD_0000910501-mRNA-1"/>
    <property type="gene ID" value="SBAD_0000910501"/>
</dbReference>
<dbReference type="GO" id="GO:0016020">
    <property type="term" value="C:membrane"/>
    <property type="evidence" value="ECO:0007669"/>
    <property type="project" value="UniProtKB-SubCell"/>
</dbReference>
<dbReference type="OrthoDB" id="4348522at2759"/>
<accession>A0A183IYT7</accession>
<evidence type="ECO:0000313" key="7">
    <source>
        <dbReference type="EMBL" id="VDP19275.1"/>
    </source>
</evidence>
<evidence type="ECO:0000256" key="2">
    <source>
        <dbReference type="ARBA" id="ARBA00022692"/>
    </source>
</evidence>